<evidence type="ECO:0000256" key="10">
    <source>
        <dbReference type="ARBA" id="ARBA00051323"/>
    </source>
</evidence>
<evidence type="ECO:0000256" key="7">
    <source>
        <dbReference type="ARBA" id="ARBA00022989"/>
    </source>
</evidence>
<feature type="transmembrane region" description="Helical" evidence="19">
    <location>
        <begin position="374"/>
        <end position="395"/>
    </location>
</feature>
<protein>
    <recommendedName>
        <fullName evidence="15">b(0,+)-type amino acid transporter 1</fullName>
    </recommendedName>
    <alternativeName>
        <fullName evidence="16">Glycoprotein-associated amino acid transporter b0,+AT1</fullName>
    </alternativeName>
    <alternativeName>
        <fullName evidence="17">Solute carrier family 7 member 9</fullName>
    </alternativeName>
</protein>
<feature type="transmembrane region" description="Helical" evidence="19">
    <location>
        <begin position="14"/>
        <end position="38"/>
    </location>
</feature>
<evidence type="ECO:0000256" key="13">
    <source>
        <dbReference type="ARBA" id="ARBA00052179"/>
    </source>
</evidence>
<dbReference type="EMBL" id="CABPRJ010001895">
    <property type="protein sequence ID" value="VVC39532.1"/>
    <property type="molecule type" value="Genomic_DNA"/>
</dbReference>
<proteinExistence type="inferred from homology"/>
<evidence type="ECO:0000256" key="17">
    <source>
        <dbReference type="ARBA" id="ARBA00083296"/>
    </source>
</evidence>
<evidence type="ECO:0000256" key="19">
    <source>
        <dbReference type="SAM" id="Phobius"/>
    </source>
</evidence>
<dbReference type="PANTHER" id="PTHR11785:SF514">
    <property type="entry name" value="B(0,+)-TYPE AMINO ACID TRANSPORTER 1-LIKE PROTEIN"/>
    <property type="match status" value="1"/>
</dbReference>
<dbReference type="Proteomes" id="UP000325440">
    <property type="component" value="Unassembled WGS sequence"/>
</dbReference>
<sequence length="492" mass="54064">MTAITNTVKLHRELGLCSAICLIVNVMIGSGIFISAGNVLKNTGSVAMCLVMWTSCGMVSLLGALSYAELAGVVQKSGGNFMFYRTAYGDIHKFWGPLPSFVYSFMTILYTRPTEMVISTMTFAEYSVRPIGLWLSLQPDTEAVLKKTLTLAAICTITMINYMSVKYFVKVQFAATVSKIAACLIIVGSGLHQLYLGNTQTLATGFEGTSLTVSTLPIALYSGLWAFDGWGSSTMALEEIKNPQRNILLSYILAVPSVTIIYVLMNVSYFTVLTKSEMVSSSAVAVTFGNHALGMFKFIVPLGVAISTFGSALATQFETTRLCYAASREGQMLEVFSYISVKRLTPVPAVLLQGILALLFCLASKNIITLIEFVSFLVWIFYGCSMTALLVMRFTKKDVKRPFKVPIIIPIFVLAMSVMLFLTPIITRGKPQFLYALVFILFAVVVYIPFVYQKKRLSIVDYLTEATKNCLGVVPPEKDDPHLPAAENNLEK</sequence>
<feature type="transmembrane region" description="Helical" evidence="19">
    <location>
        <begin position="176"/>
        <end position="196"/>
    </location>
</feature>
<dbReference type="InterPro" id="IPR002293">
    <property type="entry name" value="AA/rel_permease1"/>
</dbReference>
<keyword evidence="21" id="KW-1185">Reference proteome</keyword>
<evidence type="ECO:0000313" key="20">
    <source>
        <dbReference type="EMBL" id="VVC39532.1"/>
    </source>
</evidence>
<dbReference type="Gene3D" id="1.20.1740.10">
    <property type="entry name" value="Amino acid/polyamine transporter I"/>
    <property type="match status" value="1"/>
</dbReference>
<comment type="catalytic activity">
    <reaction evidence="11">
        <text>L-cystine(out) + L-arginine(in) = L-cystine(in) + L-arginine(out)</text>
        <dbReference type="Rhea" id="RHEA:71075"/>
        <dbReference type="ChEBI" id="CHEBI:32682"/>
        <dbReference type="ChEBI" id="CHEBI:35491"/>
    </reaction>
    <physiologicalReaction direction="left-to-right" evidence="11">
        <dbReference type="Rhea" id="RHEA:71076"/>
    </physiologicalReaction>
</comment>
<evidence type="ECO:0000256" key="12">
    <source>
        <dbReference type="ARBA" id="ARBA00051835"/>
    </source>
</evidence>
<dbReference type="OrthoDB" id="5982228at2759"/>
<dbReference type="AlphaFoldDB" id="A0A5E4NAQ3"/>
<evidence type="ECO:0000256" key="14">
    <source>
        <dbReference type="ARBA" id="ARBA00052732"/>
    </source>
</evidence>
<feature type="transmembrane region" description="Helical" evidence="19">
    <location>
        <begin position="208"/>
        <end position="227"/>
    </location>
</feature>
<comment type="subcellular location">
    <subcellularLocation>
        <location evidence="1">Apical cell membrane</location>
        <topology evidence="1">Multi-pass membrane protein</topology>
    </subcellularLocation>
</comment>
<evidence type="ECO:0000256" key="5">
    <source>
        <dbReference type="ARBA" id="ARBA00022553"/>
    </source>
</evidence>
<keyword evidence="9" id="KW-1015">Disulfide bond</keyword>
<evidence type="ECO:0000256" key="18">
    <source>
        <dbReference type="ARBA" id="ARBA00093193"/>
    </source>
</evidence>
<dbReference type="GO" id="GO:0016324">
    <property type="term" value="C:apical plasma membrane"/>
    <property type="evidence" value="ECO:0007669"/>
    <property type="project" value="UniProtKB-SubCell"/>
</dbReference>
<evidence type="ECO:0000256" key="9">
    <source>
        <dbReference type="ARBA" id="ARBA00023157"/>
    </source>
</evidence>
<keyword evidence="6 19" id="KW-0812">Transmembrane</keyword>
<comment type="catalytic activity">
    <reaction evidence="12">
        <text>L-histidine(out) + L-arginine(in) = L-histidine(in) + L-arginine(out)</text>
        <dbReference type="Rhea" id="RHEA:71063"/>
        <dbReference type="ChEBI" id="CHEBI:32682"/>
        <dbReference type="ChEBI" id="CHEBI:57595"/>
    </reaction>
    <physiologicalReaction direction="left-to-right" evidence="12">
        <dbReference type="Rhea" id="RHEA:71064"/>
    </physiologicalReaction>
</comment>
<comment type="catalytic activity">
    <reaction evidence="18">
        <text>L-phenylalanine(out) + L-arginine(in) = L-phenylalanine(in) + L-arginine(out)</text>
        <dbReference type="Rhea" id="RHEA:71067"/>
        <dbReference type="ChEBI" id="CHEBI:32682"/>
        <dbReference type="ChEBI" id="CHEBI:58095"/>
    </reaction>
    <physiologicalReaction direction="left-to-right" evidence="18">
        <dbReference type="Rhea" id="RHEA:71068"/>
    </physiologicalReaction>
</comment>
<comment type="catalytic activity">
    <reaction evidence="13">
        <text>L-cysteine(out) + L-arginine(in) = L-cysteine(in) + L-arginine(out)</text>
        <dbReference type="Rhea" id="RHEA:71071"/>
        <dbReference type="ChEBI" id="CHEBI:32682"/>
        <dbReference type="ChEBI" id="CHEBI:35235"/>
    </reaction>
    <physiologicalReaction direction="left-to-right" evidence="13">
        <dbReference type="Rhea" id="RHEA:71072"/>
    </physiologicalReaction>
</comment>
<organism evidence="20 21">
    <name type="scientific">Cinara cedri</name>
    <dbReference type="NCBI Taxonomy" id="506608"/>
    <lineage>
        <taxon>Eukaryota</taxon>
        <taxon>Metazoa</taxon>
        <taxon>Ecdysozoa</taxon>
        <taxon>Arthropoda</taxon>
        <taxon>Hexapoda</taxon>
        <taxon>Insecta</taxon>
        <taxon>Pterygota</taxon>
        <taxon>Neoptera</taxon>
        <taxon>Paraneoptera</taxon>
        <taxon>Hemiptera</taxon>
        <taxon>Sternorrhyncha</taxon>
        <taxon>Aphidomorpha</taxon>
        <taxon>Aphidoidea</taxon>
        <taxon>Aphididae</taxon>
        <taxon>Lachninae</taxon>
        <taxon>Cinara</taxon>
    </lineage>
</organism>
<keyword evidence="8 19" id="KW-0472">Membrane</keyword>
<dbReference type="Pfam" id="PF13520">
    <property type="entry name" value="AA_permease_2"/>
    <property type="match status" value="1"/>
</dbReference>
<feature type="transmembrane region" description="Helical" evidence="19">
    <location>
        <begin position="248"/>
        <end position="272"/>
    </location>
</feature>
<evidence type="ECO:0000256" key="6">
    <source>
        <dbReference type="ARBA" id="ARBA00022692"/>
    </source>
</evidence>
<dbReference type="GO" id="GO:0015179">
    <property type="term" value="F:L-amino acid transmembrane transporter activity"/>
    <property type="evidence" value="ECO:0007669"/>
    <property type="project" value="TreeGrafter"/>
</dbReference>
<feature type="transmembrane region" description="Helical" evidence="19">
    <location>
        <begin position="292"/>
        <end position="314"/>
    </location>
</feature>
<feature type="transmembrane region" description="Helical" evidence="19">
    <location>
        <begin position="433"/>
        <end position="452"/>
    </location>
</feature>
<evidence type="ECO:0000256" key="4">
    <source>
        <dbReference type="ARBA" id="ARBA00022475"/>
    </source>
</evidence>
<dbReference type="FunFam" id="1.20.1740.10:FF:000015">
    <property type="entry name" value="B(0,+)-type amino acid transporter 1"/>
    <property type="match status" value="1"/>
</dbReference>
<keyword evidence="3" id="KW-0813">Transport</keyword>
<keyword evidence="7 19" id="KW-1133">Transmembrane helix</keyword>
<dbReference type="InterPro" id="IPR050598">
    <property type="entry name" value="AminoAcid_Transporter"/>
</dbReference>
<comment type="similarity">
    <text evidence="2">Belongs to the amino acid-polyamine-organocation (APC) superfamily.</text>
</comment>
<dbReference type="PANTHER" id="PTHR11785">
    <property type="entry name" value="AMINO ACID TRANSPORTER"/>
    <property type="match status" value="1"/>
</dbReference>
<name>A0A5E4NAQ3_9HEMI</name>
<evidence type="ECO:0000256" key="3">
    <source>
        <dbReference type="ARBA" id="ARBA00022448"/>
    </source>
</evidence>
<evidence type="ECO:0000256" key="15">
    <source>
        <dbReference type="ARBA" id="ARBA00074336"/>
    </source>
</evidence>
<feature type="transmembrane region" description="Helical" evidence="19">
    <location>
        <begin position="407"/>
        <end position="427"/>
    </location>
</feature>
<comment type="catalytic activity">
    <reaction evidence="10">
        <text>L-lysine(out) + L-arginine(in) = L-lysine(in) + L-arginine(out)</text>
        <dbReference type="Rhea" id="RHEA:70827"/>
        <dbReference type="ChEBI" id="CHEBI:32551"/>
        <dbReference type="ChEBI" id="CHEBI:32682"/>
    </reaction>
    <physiologicalReaction direction="left-to-right" evidence="10">
        <dbReference type="Rhea" id="RHEA:70828"/>
    </physiologicalReaction>
</comment>
<feature type="transmembrane region" description="Helical" evidence="19">
    <location>
        <begin position="349"/>
        <end position="368"/>
    </location>
</feature>
<evidence type="ECO:0000256" key="11">
    <source>
        <dbReference type="ARBA" id="ARBA00051814"/>
    </source>
</evidence>
<evidence type="ECO:0000313" key="21">
    <source>
        <dbReference type="Proteomes" id="UP000325440"/>
    </source>
</evidence>
<evidence type="ECO:0000256" key="8">
    <source>
        <dbReference type="ARBA" id="ARBA00023136"/>
    </source>
</evidence>
<evidence type="ECO:0000256" key="16">
    <source>
        <dbReference type="ARBA" id="ARBA00079910"/>
    </source>
</evidence>
<dbReference type="PIRSF" id="PIRSF006060">
    <property type="entry name" value="AA_transporter"/>
    <property type="match status" value="1"/>
</dbReference>
<evidence type="ECO:0000256" key="1">
    <source>
        <dbReference type="ARBA" id="ARBA00004424"/>
    </source>
</evidence>
<accession>A0A5E4NAQ3</accession>
<gene>
    <name evidence="20" type="ORF">CINCED_3A009350</name>
</gene>
<keyword evidence="5" id="KW-0597">Phosphoprotein</keyword>
<feature type="transmembrane region" description="Helical" evidence="19">
    <location>
        <begin position="50"/>
        <end position="74"/>
    </location>
</feature>
<comment type="catalytic activity">
    <reaction evidence="14">
        <text>L-leucine(out) + L-arginine(in) = L-leucine(in) + L-arginine(out)</text>
        <dbReference type="Rhea" id="RHEA:71059"/>
        <dbReference type="ChEBI" id="CHEBI:32682"/>
        <dbReference type="ChEBI" id="CHEBI:57427"/>
    </reaction>
    <physiologicalReaction direction="left-to-right" evidence="14">
        <dbReference type="Rhea" id="RHEA:71060"/>
    </physiologicalReaction>
</comment>
<keyword evidence="4" id="KW-1003">Cell membrane</keyword>
<reference evidence="20 21" key="1">
    <citation type="submission" date="2019-08" db="EMBL/GenBank/DDBJ databases">
        <authorList>
            <person name="Alioto T."/>
            <person name="Alioto T."/>
            <person name="Gomez Garrido J."/>
        </authorList>
    </citation>
    <scope>NUCLEOTIDE SEQUENCE [LARGE SCALE GENOMIC DNA]</scope>
</reference>
<evidence type="ECO:0000256" key="2">
    <source>
        <dbReference type="ARBA" id="ARBA00009523"/>
    </source>
</evidence>